<dbReference type="Gene3D" id="1.10.10.10">
    <property type="entry name" value="Winged helix-like DNA-binding domain superfamily/Winged helix DNA-binding domain"/>
    <property type="match status" value="1"/>
</dbReference>
<feature type="domain" description="IclR-ED" evidence="6">
    <location>
        <begin position="115"/>
        <end position="302"/>
    </location>
</feature>
<evidence type="ECO:0000256" key="4">
    <source>
        <dbReference type="SAM" id="MobiDB-lite"/>
    </source>
</evidence>
<dbReference type="PROSITE" id="PS51078">
    <property type="entry name" value="ICLR_ED"/>
    <property type="match status" value="1"/>
</dbReference>
<accession>A0A5Q5CAD0</accession>
<keyword evidence="3" id="KW-0804">Transcription</keyword>
<dbReference type="Pfam" id="PF01614">
    <property type="entry name" value="IclR_C"/>
    <property type="match status" value="1"/>
</dbReference>
<dbReference type="Pfam" id="PF09339">
    <property type="entry name" value="HTH_IclR"/>
    <property type="match status" value="1"/>
</dbReference>
<dbReference type="GO" id="GO:0003700">
    <property type="term" value="F:DNA-binding transcription factor activity"/>
    <property type="evidence" value="ECO:0007669"/>
    <property type="project" value="TreeGrafter"/>
</dbReference>
<dbReference type="PANTHER" id="PTHR30136">
    <property type="entry name" value="HELIX-TURN-HELIX TRANSCRIPTIONAL REGULATOR, ICLR FAMILY"/>
    <property type="match status" value="1"/>
</dbReference>
<evidence type="ECO:0000259" key="5">
    <source>
        <dbReference type="PROSITE" id="PS51077"/>
    </source>
</evidence>
<proteinExistence type="predicted"/>
<dbReference type="EMBL" id="CP000580">
    <property type="protein sequence ID" value="ABN96119.1"/>
    <property type="molecule type" value="Genomic_DNA"/>
</dbReference>
<dbReference type="PANTHER" id="PTHR30136:SF24">
    <property type="entry name" value="HTH-TYPE TRANSCRIPTIONAL REPRESSOR ALLR"/>
    <property type="match status" value="1"/>
</dbReference>
<dbReference type="InterPro" id="IPR036388">
    <property type="entry name" value="WH-like_DNA-bd_sf"/>
</dbReference>
<evidence type="ECO:0000256" key="1">
    <source>
        <dbReference type="ARBA" id="ARBA00023015"/>
    </source>
</evidence>
<feature type="domain" description="HTH iclR-type" evidence="5">
    <location>
        <begin position="55"/>
        <end position="114"/>
    </location>
</feature>
<reference evidence="7" key="1">
    <citation type="submission" date="2007-02" db="EMBL/GenBank/DDBJ databases">
        <title>Complete sequence of Mycobacterium sp. JLS.</title>
        <authorList>
            <consortium name="US DOE Joint Genome Institute"/>
            <person name="Copeland A."/>
            <person name="Lucas S."/>
            <person name="Lapidus A."/>
            <person name="Barry K."/>
            <person name="Detter J.C."/>
            <person name="Glavina del Rio T."/>
            <person name="Hammon N."/>
            <person name="Israni S."/>
            <person name="Dalin E."/>
            <person name="Tice H."/>
            <person name="Pitluck S."/>
            <person name="Chain P."/>
            <person name="Malfatti S."/>
            <person name="Shin M."/>
            <person name="Vergez L."/>
            <person name="Schmutz J."/>
            <person name="Larimer F."/>
            <person name="Land M."/>
            <person name="Hauser L."/>
            <person name="Kyrpides N."/>
            <person name="Mikhailova N."/>
            <person name="Miller C.D."/>
            <person name="Anderson A.J."/>
            <person name="Sims R.C."/>
            <person name="Richardson P."/>
        </authorList>
    </citation>
    <scope>NUCLEOTIDE SEQUENCE [LARGE SCALE GENOMIC DNA]</scope>
    <source>
        <strain evidence="7">JLS</strain>
    </source>
</reference>
<dbReference type="SUPFAM" id="SSF55781">
    <property type="entry name" value="GAF domain-like"/>
    <property type="match status" value="1"/>
</dbReference>
<name>A0A5Q5CAD0_MYCSJ</name>
<evidence type="ECO:0000256" key="3">
    <source>
        <dbReference type="ARBA" id="ARBA00023163"/>
    </source>
</evidence>
<evidence type="ECO:0000313" key="7">
    <source>
        <dbReference type="EMBL" id="ABN96119.1"/>
    </source>
</evidence>
<dbReference type="InterPro" id="IPR029016">
    <property type="entry name" value="GAF-like_dom_sf"/>
</dbReference>
<keyword evidence="1" id="KW-0805">Transcription regulation</keyword>
<dbReference type="PROSITE" id="PS51077">
    <property type="entry name" value="HTH_ICLR"/>
    <property type="match status" value="1"/>
</dbReference>
<keyword evidence="2" id="KW-0238">DNA-binding</keyword>
<dbReference type="GO" id="GO:0003677">
    <property type="term" value="F:DNA binding"/>
    <property type="evidence" value="ECO:0007669"/>
    <property type="project" value="UniProtKB-KW"/>
</dbReference>
<feature type="region of interest" description="Disordered" evidence="4">
    <location>
        <begin position="299"/>
        <end position="324"/>
    </location>
</feature>
<dbReference type="InterPro" id="IPR005471">
    <property type="entry name" value="Tscrpt_reg_IclR_N"/>
</dbReference>
<dbReference type="InterPro" id="IPR014757">
    <property type="entry name" value="Tscrpt_reg_IclR_C"/>
</dbReference>
<evidence type="ECO:0000256" key="2">
    <source>
        <dbReference type="ARBA" id="ARBA00023125"/>
    </source>
</evidence>
<evidence type="ECO:0000259" key="6">
    <source>
        <dbReference type="PROSITE" id="PS51078"/>
    </source>
</evidence>
<gene>
    <name evidence="7" type="ordered locus">Mjls_0306</name>
</gene>
<dbReference type="InterPro" id="IPR036390">
    <property type="entry name" value="WH_DNA-bd_sf"/>
</dbReference>
<dbReference type="SUPFAM" id="SSF46785">
    <property type="entry name" value="Winged helix' DNA-binding domain"/>
    <property type="match status" value="1"/>
</dbReference>
<dbReference type="KEGG" id="mjl:Mjls_0306"/>
<sequence length="324" mass="34573">MGLIQFQDPSDLAHSVVIQTGIFLIGICLICTSAPGGAMTVQPGLAPVSPESTPSAVIDRVSLVLDAFDGPGRLTLAQIVRRTGLPRSSAHRMLERLVQLRWLRRNGRDYELGMRLVELGSLAVHQDRLHRAATPLLHDLHRATGLVVHLAVLDGADVVYLEKIGDRMVAALPSRVGGRQPAHCTAIGKALLAYNSDACDDVDLDNRRTKYSIGSAAQLANELAKTRAHGVAFDREESLPGFGCVAAPIGAPGEAVAALSVCGPMGRMVFDQRLAAPVRMTAMGVWRNVEGGPQRVAPTLQQVRPLRSGPTPRPAHESTALQLA</sequence>
<dbReference type="Gene3D" id="3.30.450.40">
    <property type="match status" value="1"/>
</dbReference>
<dbReference type="InterPro" id="IPR050707">
    <property type="entry name" value="HTH_MetabolicPath_Reg"/>
</dbReference>
<protein>
    <submittedName>
        <fullName evidence="7">Transcriptional regulator, IclR family</fullName>
    </submittedName>
</protein>
<organism evidence="7">
    <name type="scientific">Mycobacterium sp. (strain JLS)</name>
    <dbReference type="NCBI Taxonomy" id="164757"/>
    <lineage>
        <taxon>Bacteria</taxon>
        <taxon>Bacillati</taxon>
        <taxon>Actinomycetota</taxon>
        <taxon>Actinomycetes</taxon>
        <taxon>Mycobacteriales</taxon>
        <taxon>Mycobacteriaceae</taxon>
        <taxon>Mycobacterium</taxon>
    </lineage>
</organism>
<dbReference type="GO" id="GO:0045892">
    <property type="term" value="P:negative regulation of DNA-templated transcription"/>
    <property type="evidence" value="ECO:0007669"/>
    <property type="project" value="TreeGrafter"/>
</dbReference>
<dbReference type="AlphaFoldDB" id="A0A5Q5CAD0"/>
<dbReference type="SMART" id="SM00346">
    <property type="entry name" value="HTH_ICLR"/>
    <property type="match status" value="1"/>
</dbReference>